<dbReference type="Proteomes" id="UP000821853">
    <property type="component" value="Chromosome 1"/>
</dbReference>
<dbReference type="GO" id="GO:0008270">
    <property type="term" value="F:zinc ion binding"/>
    <property type="evidence" value="ECO:0007669"/>
    <property type="project" value="UniProtKB-KW"/>
</dbReference>
<feature type="region of interest" description="Disordered" evidence="3">
    <location>
        <begin position="232"/>
        <end position="254"/>
    </location>
</feature>
<dbReference type="SMART" id="SM00343">
    <property type="entry name" value="ZnF_C2HC"/>
    <property type="match status" value="2"/>
</dbReference>
<protein>
    <recommendedName>
        <fullName evidence="4">CCHC-type domain-containing protein</fullName>
    </recommendedName>
</protein>
<evidence type="ECO:0000259" key="4">
    <source>
        <dbReference type="PROSITE" id="PS50158"/>
    </source>
</evidence>
<feature type="compositionally biased region" description="Basic residues" evidence="3">
    <location>
        <begin position="232"/>
        <end position="242"/>
    </location>
</feature>
<gene>
    <name evidence="5" type="ORF">HPB48_002570</name>
</gene>
<keyword evidence="1" id="KW-0479">Metal-binding</keyword>
<reference evidence="5 6" key="1">
    <citation type="journal article" date="2020" name="Cell">
        <title>Large-Scale Comparative Analyses of Tick Genomes Elucidate Their Genetic Diversity and Vector Capacities.</title>
        <authorList>
            <consortium name="Tick Genome and Microbiome Consortium (TIGMIC)"/>
            <person name="Jia N."/>
            <person name="Wang J."/>
            <person name="Shi W."/>
            <person name="Du L."/>
            <person name="Sun Y."/>
            <person name="Zhan W."/>
            <person name="Jiang J.F."/>
            <person name="Wang Q."/>
            <person name="Zhang B."/>
            <person name="Ji P."/>
            <person name="Bell-Sakyi L."/>
            <person name="Cui X.M."/>
            <person name="Yuan T.T."/>
            <person name="Jiang B.G."/>
            <person name="Yang W.F."/>
            <person name="Lam T.T."/>
            <person name="Chang Q.C."/>
            <person name="Ding S.J."/>
            <person name="Wang X.J."/>
            <person name="Zhu J.G."/>
            <person name="Ruan X.D."/>
            <person name="Zhao L."/>
            <person name="Wei J.T."/>
            <person name="Ye R.Z."/>
            <person name="Que T.C."/>
            <person name="Du C.H."/>
            <person name="Zhou Y.H."/>
            <person name="Cheng J.X."/>
            <person name="Dai P.F."/>
            <person name="Guo W.B."/>
            <person name="Han X.H."/>
            <person name="Huang E.J."/>
            <person name="Li L.F."/>
            <person name="Wei W."/>
            <person name="Gao Y.C."/>
            <person name="Liu J.Z."/>
            <person name="Shao H.Z."/>
            <person name="Wang X."/>
            <person name="Wang C.C."/>
            <person name="Yang T.C."/>
            <person name="Huo Q.B."/>
            <person name="Li W."/>
            <person name="Chen H.Y."/>
            <person name="Chen S.E."/>
            <person name="Zhou L.G."/>
            <person name="Ni X.B."/>
            <person name="Tian J.H."/>
            <person name="Sheng Y."/>
            <person name="Liu T."/>
            <person name="Pan Y.S."/>
            <person name="Xia L.Y."/>
            <person name="Li J."/>
            <person name="Zhao F."/>
            <person name="Cao W.C."/>
        </authorList>
    </citation>
    <scope>NUCLEOTIDE SEQUENCE [LARGE SCALE GENOMIC DNA]</scope>
    <source>
        <strain evidence="5">HaeL-2018</strain>
    </source>
</reference>
<dbReference type="InterPro" id="IPR042509">
    <property type="entry name" value="ZCCHC3"/>
</dbReference>
<feature type="region of interest" description="Disordered" evidence="3">
    <location>
        <begin position="285"/>
        <end position="326"/>
    </location>
</feature>
<evidence type="ECO:0000313" key="5">
    <source>
        <dbReference type="EMBL" id="KAH9359736.1"/>
    </source>
</evidence>
<dbReference type="AlphaFoldDB" id="A0A9J6FB42"/>
<feature type="domain" description="CCHC-type" evidence="4">
    <location>
        <begin position="163"/>
        <end position="178"/>
    </location>
</feature>
<dbReference type="GO" id="GO:0003690">
    <property type="term" value="F:double-stranded DNA binding"/>
    <property type="evidence" value="ECO:0007669"/>
    <property type="project" value="InterPro"/>
</dbReference>
<sequence length="393" mass="43941">MSKEKFVVLLRRKNNAGISAISRRGLAAVIAKVAPHASLNVLTSTRFDLRRNSATVTLYNQTHAKNLCGMSSITIDGRTIEFDAQLLTSHGCSRGVIRVDPNDTDEDLRIITTCESANILHIKRLGRTDYALVTFDTSHPPKIVRNYFELCSVKPYVPRTLVCYRCHKDGHLHKHCPNAAVCATCGRGHKNEACLNATPYCNLCHPEGHTARDPVCPTKAKRLEQVRERIEHKVRKRARHSKATNNTAPPDLANNISFTSLESKIKPKAPVQGRIQPVCETEVMIESSTEMSEQSAAPTSTTASRKQVSRPNRLPRRSRQPDMPESINILRQEIASQRRHLQSLQKQLQKQLDLALPDEKMGERRPNEPVVTGMLTLSNTYATLCRSLGISVH</sequence>
<accession>A0A9J6FB42</accession>
<feature type="compositionally biased region" description="Polar residues" evidence="3">
    <location>
        <begin position="286"/>
        <end position="310"/>
    </location>
</feature>
<feature type="coiled-coil region" evidence="2">
    <location>
        <begin position="327"/>
        <end position="354"/>
    </location>
</feature>
<keyword evidence="2" id="KW-0175">Coiled coil</keyword>
<dbReference type="OMA" id="LCGMSSI"/>
<dbReference type="InterPro" id="IPR001878">
    <property type="entry name" value="Znf_CCHC"/>
</dbReference>
<dbReference type="PANTHER" id="PTHR22639">
    <property type="entry name" value="GAG-RELATED PROTEIN"/>
    <property type="match status" value="1"/>
</dbReference>
<evidence type="ECO:0000256" key="3">
    <source>
        <dbReference type="SAM" id="MobiDB-lite"/>
    </source>
</evidence>
<name>A0A9J6FB42_HAELO</name>
<dbReference type="GO" id="GO:0003723">
    <property type="term" value="F:RNA binding"/>
    <property type="evidence" value="ECO:0007669"/>
    <property type="project" value="InterPro"/>
</dbReference>
<proteinExistence type="predicted"/>
<keyword evidence="6" id="KW-1185">Reference proteome</keyword>
<dbReference type="EMBL" id="JABSTR010000001">
    <property type="protein sequence ID" value="KAH9359736.1"/>
    <property type="molecule type" value="Genomic_DNA"/>
</dbReference>
<dbReference type="OrthoDB" id="6513510at2759"/>
<evidence type="ECO:0000256" key="2">
    <source>
        <dbReference type="SAM" id="Coils"/>
    </source>
</evidence>
<feature type="compositionally biased region" description="Polar residues" evidence="3">
    <location>
        <begin position="243"/>
        <end position="254"/>
    </location>
</feature>
<keyword evidence="1" id="KW-0863">Zinc-finger</keyword>
<comment type="caution">
    <text evidence="5">The sequence shown here is derived from an EMBL/GenBank/DDBJ whole genome shotgun (WGS) entry which is preliminary data.</text>
</comment>
<dbReference type="VEuPathDB" id="VectorBase:HLOH_064943"/>
<keyword evidence="1" id="KW-0862">Zinc</keyword>
<dbReference type="GO" id="GO:0002218">
    <property type="term" value="P:activation of innate immune response"/>
    <property type="evidence" value="ECO:0007669"/>
    <property type="project" value="InterPro"/>
</dbReference>
<evidence type="ECO:0000313" key="6">
    <source>
        <dbReference type="Proteomes" id="UP000821853"/>
    </source>
</evidence>
<organism evidence="5 6">
    <name type="scientific">Haemaphysalis longicornis</name>
    <name type="common">Bush tick</name>
    <dbReference type="NCBI Taxonomy" id="44386"/>
    <lineage>
        <taxon>Eukaryota</taxon>
        <taxon>Metazoa</taxon>
        <taxon>Ecdysozoa</taxon>
        <taxon>Arthropoda</taxon>
        <taxon>Chelicerata</taxon>
        <taxon>Arachnida</taxon>
        <taxon>Acari</taxon>
        <taxon>Parasitiformes</taxon>
        <taxon>Ixodida</taxon>
        <taxon>Ixodoidea</taxon>
        <taxon>Ixodidae</taxon>
        <taxon>Haemaphysalinae</taxon>
        <taxon>Haemaphysalis</taxon>
    </lineage>
</organism>
<evidence type="ECO:0000256" key="1">
    <source>
        <dbReference type="PROSITE-ProRule" id="PRU00047"/>
    </source>
</evidence>
<dbReference type="PANTHER" id="PTHR22639:SF7">
    <property type="entry name" value="CCHC-TYPE DOMAIN-CONTAINING PROTEIN"/>
    <property type="match status" value="1"/>
</dbReference>
<dbReference type="PROSITE" id="PS50158">
    <property type="entry name" value="ZF_CCHC"/>
    <property type="match status" value="1"/>
</dbReference>